<dbReference type="Proteomes" id="UP000035265">
    <property type="component" value="Unassembled WGS sequence"/>
</dbReference>
<dbReference type="InterPro" id="IPR052735">
    <property type="entry name" value="NAD_biosynth-regulator"/>
</dbReference>
<dbReference type="GO" id="GO:0016740">
    <property type="term" value="F:transferase activity"/>
    <property type="evidence" value="ECO:0007669"/>
    <property type="project" value="UniProtKB-KW"/>
</dbReference>
<gene>
    <name evidence="2" type="ORF">FB00_18680</name>
</gene>
<comment type="caution">
    <text evidence="2">The sequence shown here is derived from an EMBL/GenBank/DDBJ whole genome shotgun (WGS) entry which is preliminary data.</text>
</comment>
<accession>A0A0H2KZ45</accession>
<dbReference type="Gene3D" id="3.40.50.300">
    <property type="entry name" value="P-loop containing nucleotide triphosphate hydrolases"/>
    <property type="match status" value="1"/>
</dbReference>
<keyword evidence="3" id="KW-1185">Reference proteome</keyword>
<keyword evidence="2" id="KW-0808">Transferase</keyword>
<protein>
    <submittedName>
        <fullName evidence="2">Cytidyltransferase</fullName>
    </submittedName>
</protein>
<dbReference type="Pfam" id="PF13521">
    <property type="entry name" value="AAA_28"/>
    <property type="match status" value="1"/>
</dbReference>
<dbReference type="InterPro" id="IPR038727">
    <property type="entry name" value="NadR/Ttd14_AAA_dom"/>
</dbReference>
<dbReference type="SUPFAM" id="SSF52540">
    <property type="entry name" value="P-loop containing nucleoside triphosphate hydrolases"/>
    <property type="match status" value="1"/>
</dbReference>
<dbReference type="EMBL" id="JNBQ01000041">
    <property type="protein sequence ID" value="KLN33222.1"/>
    <property type="molecule type" value="Genomic_DNA"/>
</dbReference>
<dbReference type="PANTHER" id="PTHR37512:SF1">
    <property type="entry name" value="NADR_TTD14 AAA DOMAIN-CONTAINING PROTEIN"/>
    <property type="match status" value="1"/>
</dbReference>
<dbReference type="SUPFAM" id="SSF52374">
    <property type="entry name" value="Nucleotidylyl transferase"/>
    <property type="match status" value="1"/>
</dbReference>
<proteinExistence type="predicted"/>
<dbReference type="PATRIC" id="fig|264251.5.peg.3788"/>
<dbReference type="Gene3D" id="3.40.50.620">
    <property type="entry name" value="HUPs"/>
    <property type="match status" value="1"/>
</dbReference>
<evidence type="ECO:0000259" key="1">
    <source>
        <dbReference type="Pfam" id="PF13521"/>
    </source>
</evidence>
<evidence type="ECO:0000313" key="3">
    <source>
        <dbReference type="Proteomes" id="UP000035265"/>
    </source>
</evidence>
<dbReference type="InterPro" id="IPR027417">
    <property type="entry name" value="P-loop_NTPase"/>
</dbReference>
<name>A0A0H2KZ45_9MICO</name>
<feature type="domain" description="NadR/Ttd14 AAA" evidence="1">
    <location>
        <begin position="159"/>
        <end position="305"/>
    </location>
</feature>
<sequence length="375" mass="40872">MTRLAHGLVIGKFYPPHAGHVHLVRTALARCERVTVQVLASTSESIPAALRAEWLRAEVPGARVVHGLDDAPVDYADPHAWDEHVKVMRSLLDPDDPPVDAVLTSDRYGVELARRFDATWVQVDPDRRHLPVSGSAVRADPAAHWWALPAPVRSWYVRRVVVLGAESTGSTTLATDLAAHLGLDPVLEFGREWSEVRPGGLAAPWHTAEFDLVAREQARREDDGAAVSPVPLLVCDTDVLATTLWHERYVGHRSPTVEALAAARRPDLYVLTGDEIPFVQDGLRDGEHVRHAMQDRFREVLAATGPRLADPADVVRHLGPAELPTPDGAHPGVPWFEVRGDRASRLAQALAAVGPLLATPRHVADPLPQAGTDAF</sequence>
<dbReference type="AlphaFoldDB" id="A0A0H2KZ45"/>
<dbReference type="PANTHER" id="PTHR37512">
    <property type="entry name" value="TRIFUNCTIONAL NAD BIOSYNTHESIS/REGULATOR PROTEIN NADR"/>
    <property type="match status" value="1"/>
</dbReference>
<dbReference type="InterPro" id="IPR014729">
    <property type="entry name" value="Rossmann-like_a/b/a_fold"/>
</dbReference>
<reference evidence="2 3" key="1">
    <citation type="submission" date="2014-05" db="EMBL/GenBank/DDBJ databases">
        <title>Cellulosimicrobium funkei U11 genome.</title>
        <authorList>
            <person name="Hu C."/>
            <person name="Gong Y."/>
            <person name="Wan W."/>
            <person name="Jiang M."/>
        </authorList>
    </citation>
    <scope>NUCLEOTIDE SEQUENCE [LARGE SCALE GENOMIC DNA]</scope>
    <source>
        <strain evidence="2 3">U11</strain>
    </source>
</reference>
<evidence type="ECO:0000313" key="2">
    <source>
        <dbReference type="EMBL" id="KLN33222.1"/>
    </source>
</evidence>
<organism evidence="2 3">
    <name type="scientific">Cellulosimicrobium funkei</name>
    <dbReference type="NCBI Taxonomy" id="264251"/>
    <lineage>
        <taxon>Bacteria</taxon>
        <taxon>Bacillati</taxon>
        <taxon>Actinomycetota</taxon>
        <taxon>Actinomycetes</taxon>
        <taxon>Micrococcales</taxon>
        <taxon>Promicromonosporaceae</taxon>
        <taxon>Cellulosimicrobium</taxon>
    </lineage>
</organism>
<dbReference type="STRING" id="264251.FB00_18680"/>
<dbReference type="RefSeq" id="WP_047234347.1">
    <property type="nucleotide sequence ID" value="NZ_JNBQ01000041.1"/>
</dbReference>